<evidence type="ECO:0000313" key="1">
    <source>
        <dbReference type="EMBL" id="CAL4115828.1"/>
    </source>
</evidence>
<dbReference type="EMBL" id="CAXKWB010016258">
    <property type="protein sequence ID" value="CAL4115828.1"/>
    <property type="molecule type" value="Genomic_DNA"/>
</dbReference>
<comment type="caution">
    <text evidence="1">The sequence shown here is derived from an EMBL/GenBank/DDBJ whole genome shotgun (WGS) entry which is preliminary data.</text>
</comment>
<evidence type="ECO:0000313" key="2">
    <source>
        <dbReference type="Proteomes" id="UP001497623"/>
    </source>
</evidence>
<reference evidence="1 2" key="1">
    <citation type="submission" date="2024-05" db="EMBL/GenBank/DDBJ databases">
        <authorList>
            <person name="Wallberg A."/>
        </authorList>
    </citation>
    <scope>NUCLEOTIDE SEQUENCE [LARGE SCALE GENOMIC DNA]</scope>
</reference>
<feature type="non-terminal residue" evidence="1">
    <location>
        <position position="1"/>
    </location>
</feature>
<feature type="non-terminal residue" evidence="1">
    <location>
        <position position="610"/>
    </location>
</feature>
<proteinExistence type="predicted"/>
<gene>
    <name evidence="1" type="ORF">MNOR_LOCUS20763</name>
</gene>
<dbReference type="Proteomes" id="UP001497623">
    <property type="component" value="Unassembled WGS sequence"/>
</dbReference>
<keyword evidence="2" id="KW-1185">Reference proteome</keyword>
<name>A0AAV2R7X0_MEGNR</name>
<dbReference type="AlphaFoldDB" id="A0AAV2R7X0"/>
<accession>A0AAV2R7X0</accession>
<organism evidence="1 2">
    <name type="scientific">Meganyctiphanes norvegica</name>
    <name type="common">Northern krill</name>
    <name type="synonym">Thysanopoda norvegica</name>
    <dbReference type="NCBI Taxonomy" id="48144"/>
    <lineage>
        <taxon>Eukaryota</taxon>
        <taxon>Metazoa</taxon>
        <taxon>Ecdysozoa</taxon>
        <taxon>Arthropoda</taxon>
        <taxon>Crustacea</taxon>
        <taxon>Multicrustacea</taxon>
        <taxon>Malacostraca</taxon>
        <taxon>Eumalacostraca</taxon>
        <taxon>Eucarida</taxon>
        <taxon>Euphausiacea</taxon>
        <taxon>Euphausiidae</taxon>
        <taxon>Meganyctiphanes</taxon>
    </lineage>
</organism>
<protein>
    <submittedName>
        <fullName evidence="1">Uncharacterized protein</fullName>
    </submittedName>
</protein>
<sequence length="610" mass="69267">DIETWFSSETSFKEGDLTDLRFVKLTKILKEWKLGSTYIKVSQLESLEGIYEILDTVTISEIAGLQSVFTDVKSVKESIEKDIVTIEKEYDVFDTQSVQKESSDLIEIILSFFNKNLRSSDTTTVEIEYKEVVSISEQIKVVSKNIASITYDELDKLYDAYENLESSFKSGKITGKVKGLSDVVSLLENTKKSYTTIVERNEKTFVSEIDIYSSVQNILITISYTLTEIKEQNSAAGSESEAIEYDEVTELNEFLEYFVEIEDVTSLSEEDIELLEIYKELIIGIAEDSLETDVIAGVDLFFTYEEKINTLITTSISETEKQKESYEKTYLFYEVQSQIETIIYILNNFVKDTTSAINNDYESNFISFETTLKSIESDVSSVSESISTQISSFIDILYKIDDEGKRASSKVDVLLSAAKKTEEIIKLHIIDVVEADSTSVKIRATITKVVSILTSFTSQLNIFINESISEEQLSGGENEWVTLLLSELESFSSKIEYVTDYDIQYFESLWEEIQFSFESNSFGNIRDLQVATETLINKATAKIVEIDLRNDYKNEESILVTKSEKLILIENKIEEIFQKILVSSITTNITKTEVSESLIIIKKITTTGLS</sequence>